<keyword evidence="6" id="KW-0539">Nucleus</keyword>
<evidence type="ECO:0000256" key="4">
    <source>
        <dbReference type="ARBA" id="ARBA00022989"/>
    </source>
</evidence>
<dbReference type="GO" id="GO:0071763">
    <property type="term" value="P:nuclear membrane organization"/>
    <property type="evidence" value="ECO:0007669"/>
    <property type="project" value="TreeGrafter"/>
</dbReference>
<keyword evidence="5" id="KW-0472">Membrane</keyword>
<dbReference type="PANTHER" id="PTHR47808:SF2">
    <property type="entry name" value="LEM DOMAIN-CONTAINING PROTEIN 2"/>
    <property type="match status" value="1"/>
</dbReference>
<feature type="domain" description="Man1/Src1-like C-terminal" evidence="8">
    <location>
        <begin position="375"/>
        <end position="706"/>
    </location>
</feature>
<evidence type="ECO:0000313" key="9">
    <source>
        <dbReference type="EMBL" id="KAF9548062.1"/>
    </source>
</evidence>
<evidence type="ECO:0000256" key="2">
    <source>
        <dbReference type="ARBA" id="ARBA00022553"/>
    </source>
</evidence>
<feature type="compositionally biased region" description="Basic and acidic residues" evidence="7">
    <location>
        <begin position="162"/>
        <end position="173"/>
    </location>
</feature>
<proteinExistence type="predicted"/>
<feature type="compositionally biased region" description="Basic and acidic residues" evidence="7">
    <location>
        <begin position="57"/>
        <end position="66"/>
    </location>
</feature>
<feature type="compositionally biased region" description="Polar residues" evidence="7">
    <location>
        <begin position="110"/>
        <end position="120"/>
    </location>
</feature>
<keyword evidence="10" id="KW-1185">Reference proteome</keyword>
<protein>
    <submittedName>
        <fullName evidence="9">Inner nuclear membrane protein enriched at telomere/subtelomere region</fullName>
    </submittedName>
</protein>
<comment type="subcellular location">
    <subcellularLocation>
        <location evidence="1">Nucleus inner membrane</location>
    </subcellularLocation>
</comment>
<dbReference type="GO" id="GO:0005637">
    <property type="term" value="C:nuclear inner membrane"/>
    <property type="evidence" value="ECO:0007669"/>
    <property type="project" value="UniProtKB-SubCell"/>
</dbReference>
<keyword evidence="3" id="KW-0812">Transmembrane</keyword>
<gene>
    <name evidence="9" type="primary">SRC1_2</name>
    <name evidence="9" type="ORF">EC957_007345</name>
</gene>
<dbReference type="GO" id="GO:0003682">
    <property type="term" value="F:chromatin binding"/>
    <property type="evidence" value="ECO:0007669"/>
    <property type="project" value="InterPro"/>
</dbReference>
<evidence type="ECO:0000256" key="3">
    <source>
        <dbReference type="ARBA" id="ARBA00022692"/>
    </source>
</evidence>
<reference evidence="9" key="1">
    <citation type="journal article" date="2020" name="Fungal Divers.">
        <title>Resolving the Mortierellaceae phylogeny through synthesis of multi-gene phylogenetics and phylogenomics.</title>
        <authorList>
            <person name="Vandepol N."/>
            <person name="Liber J."/>
            <person name="Desiro A."/>
            <person name="Na H."/>
            <person name="Kennedy M."/>
            <person name="Barry K."/>
            <person name="Grigoriev I.V."/>
            <person name="Miller A.N."/>
            <person name="O'Donnell K."/>
            <person name="Stajich J.E."/>
            <person name="Bonito G."/>
        </authorList>
    </citation>
    <scope>NUCLEOTIDE SEQUENCE</scope>
    <source>
        <strain evidence="9">NRRL 2591</strain>
    </source>
</reference>
<evidence type="ECO:0000313" key="10">
    <source>
        <dbReference type="Proteomes" id="UP000723463"/>
    </source>
</evidence>
<accession>A0A9P6K646</accession>
<dbReference type="InterPro" id="IPR044780">
    <property type="entry name" value="Heh2/Src1"/>
</dbReference>
<name>A0A9P6K646_9FUNG</name>
<dbReference type="Gene3D" id="1.10.10.1180">
    <property type="entry name" value="MAN1, winged-helix domain"/>
    <property type="match status" value="1"/>
</dbReference>
<evidence type="ECO:0000256" key="6">
    <source>
        <dbReference type="ARBA" id="ARBA00023242"/>
    </source>
</evidence>
<feature type="compositionally biased region" description="Polar residues" evidence="7">
    <location>
        <begin position="229"/>
        <end position="240"/>
    </location>
</feature>
<evidence type="ECO:0000259" key="8">
    <source>
        <dbReference type="Pfam" id="PF09402"/>
    </source>
</evidence>
<organism evidence="9 10">
    <name type="scientific">Mortierella hygrophila</name>
    <dbReference type="NCBI Taxonomy" id="979708"/>
    <lineage>
        <taxon>Eukaryota</taxon>
        <taxon>Fungi</taxon>
        <taxon>Fungi incertae sedis</taxon>
        <taxon>Mucoromycota</taxon>
        <taxon>Mortierellomycotina</taxon>
        <taxon>Mortierellomycetes</taxon>
        <taxon>Mortierellales</taxon>
        <taxon>Mortierellaceae</taxon>
        <taxon>Mortierella</taxon>
    </lineage>
</organism>
<dbReference type="GO" id="GO:0034399">
    <property type="term" value="C:nuclear periphery"/>
    <property type="evidence" value="ECO:0007669"/>
    <property type="project" value="TreeGrafter"/>
</dbReference>
<feature type="compositionally biased region" description="Low complexity" evidence="7">
    <location>
        <begin position="70"/>
        <end position="109"/>
    </location>
</feature>
<feature type="compositionally biased region" description="Basic and acidic residues" evidence="7">
    <location>
        <begin position="197"/>
        <end position="210"/>
    </location>
</feature>
<evidence type="ECO:0000256" key="7">
    <source>
        <dbReference type="SAM" id="MobiDB-lite"/>
    </source>
</evidence>
<dbReference type="EMBL" id="JAAAXW010000034">
    <property type="protein sequence ID" value="KAF9548062.1"/>
    <property type="molecule type" value="Genomic_DNA"/>
</dbReference>
<evidence type="ECO:0000256" key="5">
    <source>
        <dbReference type="ARBA" id="ARBA00023136"/>
    </source>
</evidence>
<feature type="region of interest" description="Disordered" evidence="7">
    <location>
        <begin position="57"/>
        <end position="287"/>
    </location>
</feature>
<sequence length="775" mass="86794">MSVPRYLQAGFDPMTIKMDSIRDILIHHKIKPPIGEVRKQDLVNLFELHIRPRTADLRKRYEHANPKQDAATTKATKAPAPRSQPQPNQQQSPQVSSQPVSQQSSSISNTATTGTLAQPTRQEKSTVLSSSTSSVSSSSSSKRREPTSSVITKPIYTDEENEAKPRLRRRIVDEGTDMDLSSTSSSIRGRKSVKSTVRKEEEPAPSLERRSPRKKKSDGSKKQREIVSANFSDENPFQSGSESERRRRSKSRESLTSAGSSRNSSTVRKPRRKSRDDDSRLDRDHVFKVPAQPAFSKYMATPKYTAGSAFDRTDFDSGPFHNSPLFAKTKRMTIPTLPPPPPRIIQFESAANTYGTRSKRSRDKEGPNLGPLKFILFLALLSFGLWYRQTRIDIGYCTPSRSIPTPTGNKHLTTKQVLVKWLYPTCIACPDHARCTSPAGDPLCPPEYILRPHPLSFGNILPLTPTCVLNKAQEYQSLQVADVAESMLHKRAGREECRASVRPQPSAELFARQRLSVNDLRKKIESLKDPSVSQEEFSQYWTLALNELYRRSSTIMIEQGISEKYLRSVKPARPIFCRVRQGVLGWIDQLKEILLALLTLGMGGLLTRNYILKRREEERIVQGLVEEVLSKLSEQADASAVDPIYYANSFVPQIHLRDALLAHIHSPVRRQEIWEKVSVIVDKNANVRVSAQELHGEIYRAWEWIGASGVLSQRKGSLGASTRSANSASGIVGNSGNGVQTTTTTTMYDNFHDIILHEDEQSLHASTGSLYPSLS</sequence>
<dbReference type="PANTHER" id="PTHR47808">
    <property type="entry name" value="INNER NUCLEAR MEMBRANE PROTEIN HEH2-RELATED"/>
    <property type="match status" value="1"/>
</dbReference>
<dbReference type="Pfam" id="PF09402">
    <property type="entry name" value="MSC"/>
    <property type="match status" value="1"/>
</dbReference>
<dbReference type="AlphaFoldDB" id="A0A9P6K646"/>
<keyword evidence="4" id="KW-1133">Transmembrane helix</keyword>
<dbReference type="InterPro" id="IPR018996">
    <property type="entry name" value="Man1/Src1-like_C"/>
</dbReference>
<feature type="compositionally biased region" description="Basic and acidic residues" evidence="7">
    <location>
        <begin position="274"/>
        <end position="287"/>
    </location>
</feature>
<feature type="compositionally biased region" description="Low complexity" evidence="7">
    <location>
        <begin position="125"/>
        <end position="140"/>
    </location>
</feature>
<evidence type="ECO:0000256" key="1">
    <source>
        <dbReference type="ARBA" id="ARBA00004540"/>
    </source>
</evidence>
<dbReference type="InterPro" id="IPR041885">
    <property type="entry name" value="MAN1_winged_helix_dom"/>
</dbReference>
<keyword evidence="2" id="KW-0597">Phosphoprotein</keyword>
<feature type="compositionally biased region" description="Polar residues" evidence="7">
    <location>
        <begin position="255"/>
        <end position="267"/>
    </location>
</feature>
<comment type="caution">
    <text evidence="9">The sequence shown here is derived from an EMBL/GenBank/DDBJ whole genome shotgun (WGS) entry which is preliminary data.</text>
</comment>
<dbReference type="Proteomes" id="UP000723463">
    <property type="component" value="Unassembled WGS sequence"/>
</dbReference>
<dbReference type="GO" id="GO:0005783">
    <property type="term" value="C:endoplasmic reticulum"/>
    <property type="evidence" value="ECO:0007669"/>
    <property type="project" value="TreeGrafter"/>
</dbReference>